<dbReference type="STRING" id="29421.B2M20_13575"/>
<reference evidence="2 3" key="1">
    <citation type="submission" date="2017-02" db="EMBL/GenBank/DDBJ databases">
        <title>Genome sequence of the nitrite-oxidizing bacterium Nitrobacter vulgaris strain Ab1.</title>
        <authorList>
            <person name="Mellbye B.L."/>
            <person name="Davis E.W."/>
            <person name="Spieck E."/>
            <person name="Chang J.H."/>
            <person name="Bottomley P.J."/>
            <person name="Sayavedra-Soto L.A."/>
        </authorList>
    </citation>
    <scope>NUCLEOTIDE SEQUENCE [LARGE SCALE GENOMIC DNA]</scope>
    <source>
        <strain evidence="2 3">Ab1</strain>
    </source>
</reference>
<comment type="caution">
    <text evidence="2">The sequence shown here is derived from an EMBL/GenBank/DDBJ whole genome shotgun (WGS) entry which is preliminary data.</text>
</comment>
<accession>A0A1V4HW37</accession>
<keyword evidence="3" id="KW-1185">Reference proteome</keyword>
<evidence type="ECO:0000256" key="1">
    <source>
        <dbReference type="SAM" id="SignalP"/>
    </source>
</evidence>
<gene>
    <name evidence="2" type="ORF">B2M20_13575</name>
</gene>
<feature type="chain" id="PRO_5013183558" evidence="1">
    <location>
        <begin position="33"/>
        <end position="151"/>
    </location>
</feature>
<keyword evidence="1" id="KW-0732">Signal</keyword>
<evidence type="ECO:0000313" key="3">
    <source>
        <dbReference type="Proteomes" id="UP000189940"/>
    </source>
</evidence>
<proteinExistence type="predicted"/>
<organism evidence="2 3">
    <name type="scientific">Nitrobacter vulgaris</name>
    <dbReference type="NCBI Taxonomy" id="29421"/>
    <lineage>
        <taxon>Bacteria</taxon>
        <taxon>Pseudomonadati</taxon>
        <taxon>Pseudomonadota</taxon>
        <taxon>Alphaproteobacteria</taxon>
        <taxon>Hyphomicrobiales</taxon>
        <taxon>Nitrobacteraceae</taxon>
        <taxon>Nitrobacter</taxon>
    </lineage>
</organism>
<dbReference type="EMBL" id="MWPQ01000049">
    <property type="protein sequence ID" value="OPH82191.1"/>
    <property type="molecule type" value="Genomic_DNA"/>
</dbReference>
<evidence type="ECO:0000313" key="2">
    <source>
        <dbReference type="EMBL" id="OPH82191.1"/>
    </source>
</evidence>
<name>A0A1V4HW37_NITVU</name>
<sequence>MRNLITSLKKPAVGTMLGAALGLFATMPVAHAFNFPVFGPSYEGRLPGCEAGLPTITTQFWEKERKFWNSPLRITAYGNVHEKAFRPRESNNIPRRYCTAEAMVSDGKVRTVHYSIIEDGGIASMGQGVEWCVVGLDRNWAYNPGCLTAQP</sequence>
<dbReference type="Proteomes" id="UP000189940">
    <property type="component" value="Unassembled WGS sequence"/>
</dbReference>
<dbReference type="OrthoDB" id="9808546at2"/>
<dbReference type="AlphaFoldDB" id="A0A1V4HW37"/>
<feature type="signal peptide" evidence="1">
    <location>
        <begin position="1"/>
        <end position="32"/>
    </location>
</feature>
<dbReference type="RefSeq" id="WP_079447557.1">
    <property type="nucleotide sequence ID" value="NZ_JAVDPZ010000003.1"/>
</dbReference>
<protein>
    <submittedName>
        <fullName evidence="2">Uncharacterized protein</fullName>
    </submittedName>
</protein>